<dbReference type="OrthoDB" id="1311865at2"/>
<dbReference type="RefSeq" id="WP_084016448.1">
    <property type="nucleotide sequence ID" value="NZ_FWXS01000002.1"/>
</dbReference>
<keyword evidence="2" id="KW-1185">Reference proteome</keyword>
<evidence type="ECO:0000313" key="1">
    <source>
        <dbReference type="EMBL" id="SMC45211.1"/>
    </source>
</evidence>
<evidence type="ECO:0008006" key="3">
    <source>
        <dbReference type="Google" id="ProtNLM"/>
    </source>
</evidence>
<protein>
    <recommendedName>
        <fullName evidence="3">YARHG domain-containing protein</fullName>
    </recommendedName>
</protein>
<name>A0A1W1ZAH1_9FLAO</name>
<gene>
    <name evidence="1" type="ORF">SAMN06296427_102294</name>
</gene>
<proteinExistence type="predicted"/>
<sequence>MKNKLFLGLIFFGINLFAQEMHTFKYRLDYKLEGVESDEASYFNGKHFLPEKFTDKSKTSLVIFPYFSLSSSADFSLIHGNKVIGVTNQDLDNTYKISNTNYYNYGESVRVLYDYAILKKIEREPLKILDRSCNHYQVFAAMDGAPETNVDLIFCIDETSEIDNVSFLIQQKENPVKGLLLAIAPTDADKNERIALQKITNINSTIKIDVEKELAAYQIKKDSLDKVYNSYDYPVDTAYATTDVAAYDYYSEYMNQPEFCNYTGFYDLVFEGDNSFSVASTYMSNLCSNTYYLKKGDEEKFKNFALKEIKNIKKNYVKSGLMPKKDAAIFYEFLKKDLEKLEKSKPKTDAELAIEAAAAEADAAAYAVAVDSAYYEDGYSYDVYVSDYESNYKTVTPDNSNFAIESLMQDTNSSYWKGMPTYCKKMDSVIPDFKDADLKKHAKNYAGQICDMYMGEFDGTGVWYKGTLDAIRAEQLYFNNNKDKFSKKDKELLDEFLNSLD</sequence>
<dbReference type="Proteomes" id="UP000192393">
    <property type="component" value="Unassembled WGS sequence"/>
</dbReference>
<reference evidence="1 2" key="1">
    <citation type="submission" date="2017-04" db="EMBL/GenBank/DDBJ databases">
        <authorList>
            <person name="Afonso C.L."/>
            <person name="Miller P.J."/>
            <person name="Scott M.A."/>
            <person name="Spackman E."/>
            <person name="Goraichik I."/>
            <person name="Dimitrov K.M."/>
            <person name="Suarez D.L."/>
            <person name="Swayne D.E."/>
        </authorList>
    </citation>
    <scope>NUCLEOTIDE SEQUENCE [LARGE SCALE GENOMIC DNA]</scope>
    <source>
        <strain evidence="1 2">CGMCC 1.12708</strain>
    </source>
</reference>
<evidence type="ECO:0000313" key="2">
    <source>
        <dbReference type="Proteomes" id="UP000192393"/>
    </source>
</evidence>
<dbReference type="AlphaFoldDB" id="A0A1W1ZAH1"/>
<dbReference type="EMBL" id="FWXS01000002">
    <property type="protein sequence ID" value="SMC45211.1"/>
    <property type="molecule type" value="Genomic_DNA"/>
</dbReference>
<accession>A0A1W1ZAH1</accession>
<organism evidence="1 2">
    <name type="scientific">Moheibacter sediminis</name>
    <dbReference type="NCBI Taxonomy" id="1434700"/>
    <lineage>
        <taxon>Bacteria</taxon>
        <taxon>Pseudomonadati</taxon>
        <taxon>Bacteroidota</taxon>
        <taxon>Flavobacteriia</taxon>
        <taxon>Flavobacteriales</taxon>
        <taxon>Weeksellaceae</taxon>
        <taxon>Moheibacter</taxon>
    </lineage>
</organism>
<dbReference type="STRING" id="1434700.SAMN06296427_102294"/>